<keyword evidence="9" id="KW-1185">Reference proteome</keyword>
<feature type="domain" description="Flavoprotein" evidence="7">
    <location>
        <begin position="70"/>
        <end position="238"/>
    </location>
</feature>
<comment type="subunit">
    <text evidence="6">Oligomer.</text>
</comment>
<evidence type="ECO:0000256" key="1">
    <source>
        <dbReference type="ARBA" id="ARBA00022602"/>
    </source>
</evidence>
<dbReference type="NCBIfam" id="NF004685">
    <property type="entry name" value="PRK06029.1"/>
    <property type="match status" value="1"/>
</dbReference>
<protein>
    <recommendedName>
        <fullName evidence="6">Flavin prenyltransferase PAD1, mitochondrial</fullName>
        <ecNumber evidence="6">2.5.1.129</ecNumber>
    </recommendedName>
</protein>
<dbReference type="PANTHER" id="PTHR43374">
    <property type="entry name" value="FLAVIN PRENYLTRANSFERASE"/>
    <property type="match status" value="1"/>
</dbReference>
<evidence type="ECO:0000256" key="4">
    <source>
        <dbReference type="ARBA" id="ARBA00022679"/>
    </source>
</evidence>
<dbReference type="InterPro" id="IPR003382">
    <property type="entry name" value="Flavoprotein"/>
</dbReference>
<dbReference type="EC" id="2.5.1.129" evidence="6"/>
<dbReference type="GO" id="GO:0106141">
    <property type="term" value="F:flavin prenyltransferase activity"/>
    <property type="evidence" value="ECO:0007669"/>
    <property type="project" value="UniProtKB-EC"/>
</dbReference>
<dbReference type="EMBL" id="JAADYS010002570">
    <property type="protein sequence ID" value="KAF4457826.1"/>
    <property type="molecule type" value="Genomic_DNA"/>
</dbReference>
<keyword evidence="8" id="KW-0456">Lyase</keyword>
<feature type="binding site" evidence="6">
    <location>
        <position position="103"/>
    </location>
    <ligand>
        <name>FMN</name>
        <dbReference type="ChEBI" id="CHEBI:58210"/>
    </ligand>
</feature>
<comment type="similarity">
    <text evidence="5 6">Belongs to the UbiX/PAD1 family.</text>
</comment>
<dbReference type="SUPFAM" id="SSF52507">
    <property type="entry name" value="Homo-oligomeric flavin-containing Cys decarboxylases, HFCD"/>
    <property type="match status" value="1"/>
</dbReference>
<evidence type="ECO:0000256" key="5">
    <source>
        <dbReference type="ARBA" id="ARBA00060793"/>
    </source>
</evidence>
<dbReference type="Gene3D" id="3.40.50.1950">
    <property type="entry name" value="Flavin prenyltransferase-like"/>
    <property type="match status" value="1"/>
</dbReference>
<name>A0A8H4KX31_9HYPO</name>
<dbReference type="PANTHER" id="PTHR43374:SF1">
    <property type="entry name" value="FLAVIN PRENYLTRANSFERASE PAD1, MITOCHONDRIAL"/>
    <property type="match status" value="1"/>
</dbReference>
<accession>A0A8H4KX31</accession>
<keyword evidence="1 6" id="KW-0637">Prenyltransferase</keyword>
<keyword evidence="2 6" id="KW-0285">Flavoprotein</keyword>
<comment type="function">
    <text evidence="6">Flavin prenyltransferase that catalyzes the synthesis of the prenylated FMN cofactor (prenyl-FMN) for the ferulic acid decarboxylase FDC1. The prenyltransferase is metal-independent and links a dimethylallyl moiety from dimethylallyl monophosphate (DMAP) to the flavin N5 and C6 atoms of FMN.</text>
</comment>
<evidence type="ECO:0000256" key="6">
    <source>
        <dbReference type="HAMAP-Rule" id="MF_03197"/>
    </source>
</evidence>
<dbReference type="GO" id="GO:0005739">
    <property type="term" value="C:mitochondrion"/>
    <property type="evidence" value="ECO:0007669"/>
    <property type="project" value="UniProtKB-SubCell"/>
</dbReference>
<comment type="catalytic activity">
    <reaction evidence="6">
        <text>dimethylallyl phosphate + FMNH2 = prenylated FMNH2 + phosphate</text>
        <dbReference type="Rhea" id="RHEA:37743"/>
        <dbReference type="ChEBI" id="CHEBI:43474"/>
        <dbReference type="ChEBI" id="CHEBI:57618"/>
        <dbReference type="ChEBI" id="CHEBI:87467"/>
        <dbReference type="ChEBI" id="CHEBI:88052"/>
        <dbReference type="EC" id="2.5.1.129"/>
    </reaction>
</comment>
<evidence type="ECO:0000259" key="7">
    <source>
        <dbReference type="Pfam" id="PF02441"/>
    </source>
</evidence>
<keyword evidence="3 6" id="KW-0288">FMN</keyword>
<feature type="binding site" evidence="6">
    <location>
        <position position="189"/>
    </location>
    <ligand>
        <name>FMN</name>
        <dbReference type="ChEBI" id="CHEBI:58210"/>
    </ligand>
</feature>
<proteinExistence type="inferred from homology"/>
<dbReference type="Pfam" id="PF02441">
    <property type="entry name" value="Flavoprotein"/>
    <property type="match status" value="1"/>
</dbReference>
<evidence type="ECO:0000313" key="8">
    <source>
        <dbReference type="EMBL" id="KAF4457826.1"/>
    </source>
</evidence>
<dbReference type="GO" id="GO:0016831">
    <property type="term" value="F:carboxy-lyase activity"/>
    <property type="evidence" value="ECO:0007669"/>
    <property type="project" value="TreeGrafter"/>
</dbReference>
<feature type="binding site" evidence="6">
    <location>
        <position position="235"/>
    </location>
    <ligand>
        <name>dimethylallyl phosphate</name>
        <dbReference type="ChEBI" id="CHEBI:88052"/>
    </ligand>
</feature>
<keyword evidence="6" id="KW-0496">Mitochondrion</keyword>
<dbReference type="FunFam" id="3.40.50.1950:FF:000001">
    <property type="entry name" value="Flavin prenyltransferase UbiX"/>
    <property type="match status" value="1"/>
</dbReference>
<dbReference type="NCBIfam" id="TIGR00421">
    <property type="entry name" value="ubiX_pad"/>
    <property type="match status" value="1"/>
</dbReference>
<feature type="binding site" evidence="6">
    <location>
        <begin position="154"/>
        <end position="157"/>
    </location>
    <ligand>
        <name>FMN</name>
        <dbReference type="ChEBI" id="CHEBI:58210"/>
    </ligand>
</feature>
<comment type="subcellular location">
    <subcellularLocation>
        <location evidence="6">Mitochondrion</location>
    </subcellularLocation>
</comment>
<dbReference type="InterPro" id="IPR036551">
    <property type="entry name" value="Flavin_trans-like"/>
</dbReference>
<gene>
    <name evidence="6" type="primary">PAD1</name>
    <name evidence="8" type="ORF">FALBO_15123</name>
</gene>
<evidence type="ECO:0000256" key="2">
    <source>
        <dbReference type="ARBA" id="ARBA00022630"/>
    </source>
</evidence>
<dbReference type="OrthoDB" id="5126881at2759"/>
<dbReference type="HAMAP" id="MF_01984">
    <property type="entry name" value="ubiX_pad"/>
    <property type="match status" value="1"/>
</dbReference>
<keyword evidence="4 6" id="KW-0808">Transferase</keyword>
<evidence type="ECO:0000256" key="3">
    <source>
        <dbReference type="ARBA" id="ARBA00022643"/>
    </source>
</evidence>
<sequence>MLSIRLPKATATSRKRLLGLCKSSTSLCQRPIDGLAMSPYPIITRKEPPRRGFTTYQPVPVQETQARPRRIVIGITGATGTVYAIRILSILRQLGVETHLVVSKWALATMKYETLLSEAEIRGMASRTYTAKDVSASIASGSFQHDGMIIVPCSMKTLAAIRSGFCDDLISRAADVSLKENRKLVLAVRETPLSDIHLDNMLFLRRAGAVIFPPVPAFYTRPKGIEDLIDQTAGRMLDSLGIFTEGFPRWEGFQTCSSHARPRLGGIAEAQ</sequence>
<comment type="caution">
    <text evidence="8">The sequence shown here is derived from an EMBL/GenBank/DDBJ whole genome shotgun (WGS) entry which is preliminary data.</text>
</comment>
<feature type="binding site" evidence="6">
    <location>
        <begin position="77"/>
        <end position="79"/>
    </location>
    <ligand>
        <name>FMN</name>
        <dbReference type="ChEBI" id="CHEBI:58210"/>
    </ligand>
</feature>
<dbReference type="Proteomes" id="UP000554235">
    <property type="component" value="Unassembled WGS sequence"/>
</dbReference>
<reference evidence="8 9" key="1">
    <citation type="submission" date="2020-01" db="EMBL/GenBank/DDBJ databases">
        <title>Identification and distribution of gene clusters putatively required for synthesis of sphingolipid metabolism inhibitors in phylogenetically diverse species of the filamentous fungus Fusarium.</title>
        <authorList>
            <person name="Kim H.-S."/>
            <person name="Busman M."/>
            <person name="Brown D.W."/>
            <person name="Divon H."/>
            <person name="Uhlig S."/>
            <person name="Proctor R.H."/>
        </authorList>
    </citation>
    <scope>NUCLEOTIDE SEQUENCE [LARGE SCALE GENOMIC DNA]</scope>
    <source>
        <strain evidence="8 9">NRRL 20459</strain>
    </source>
</reference>
<dbReference type="AlphaFoldDB" id="A0A8H4KX31"/>
<evidence type="ECO:0000313" key="9">
    <source>
        <dbReference type="Proteomes" id="UP000554235"/>
    </source>
</evidence>
<organism evidence="8 9">
    <name type="scientific">Fusarium albosuccineum</name>
    <dbReference type="NCBI Taxonomy" id="1237068"/>
    <lineage>
        <taxon>Eukaryota</taxon>
        <taxon>Fungi</taxon>
        <taxon>Dikarya</taxon>
        <taxon>Ascomycota</taxon>
        <taxon>Pezizomycotina</taxon>
        <taxon>Sordariomycetes</taxon>
        <taxon>Hypocreomycetidae</taxon>
        <taxon>Hypocreales</taxon>
        <taxon>Nectriaceae</taxon>
        <taxon>Fusarium</taxon>
        <taxon>Fusarium decemcellulare species complex</taxon>
    </lineage>
</organism>
<feature type="binding site" evidence="6">
    <location>
        <position position="219"/>
    </location>
    <ligand>
        <name>dimethylallyl phosphate</name>
        <dbReference type="ChEBI" id="CHEBI:88052"/>
    </ligand>
</feature>
<dbReference type="InterPro" id="IPR004507">
    <property type="entry name" value="UbiX-like"/>
</dbReference>